<evidence type="ECO:0000256" key="1">
    <source>
        <dbReference type="SAM" id="MobiDB-lite"/>
    </source>
</evidence>
<feature type="region of interest" description="Disordered" evidence="1">
    <location>
        <begin position="1"/>
        <end position="84"/>
    </location>
</feature>
<protein>
    <submittedName>
        <fullName evidence="2">Uncharacterized protein</fullName>
    </submittedName>
</protein>
<gene>
    <name evidence="2" type="ORF">PGTUg99_027468</name>
</gene>
<feature type="region of interest" description="Disordered" evidence="1">
    <location>
        <begin position="145"/>
        <end position="188"/>
    </location>
</feature>
<organism evidence="2 3">
    <name type="scientific">Puccinia graminis f. sp. tritici</name>
    <dbReference type="NCBI Taxonomy" id="56615"/>
    <lineage>
        <taxon>Eukaryota</taxon>
        <taxon>Fungi</taxon>
        <taxon>Dikarya</taxon>
        <taxon>Basidiomycota</taxon>
        <taxon>Pucciniomycotina</taxon>
        <taxon>Pucciniomycetes</taxon>
        <taxon>Pucciniales</taxon>
        <taxon>Pucciniaceae</taxon>
        <taxon>Puccinia</taxon>
    </lineage>
</organism>
<feature type="compositionally biased region" description="Polar residues" evidence="1">
    <location>
        <begin position="1"/>
        <end position="12"/>
    </location>
</feature>
<feature type="compositionally biased region" description="Basic residues" evidence="1">
    <location>
        <begin position="20"/>
        <end position="32"/>
    </location>
</feature>
<name>A0A5B0Q448_PUCGR</name>
<sequence length="293" mass="32711">MSLFENSASPTSFDPPRLKDLHRHRPVLKRSRAPYYNPITEEEEEEVSKRRRTSPTGAFSRLSLSPTSSLKRPSSSDQDLLSPSCSLAQSSAPYSALNTRDDCQLGPGVDSRPGPKGANYNKEIKMNTRYSAYEPEPNRVIIDSLSDRSASPTPSSNGEDSAEIPPSSSSSLKLDPQVSRHLHSTQQKHYHQNPAFFFTSHHFLPPHPSNDHQEHQLVLYRKPRWPVTHSDPSATTPAITRLASTSEQQEDDQHPFDHDFGPRIVELDPEILPPPSSSSSSSSFQPELIENNL</sequence>
<accession>A0A5B0Q448</accession>
<proteinExistence type="predicted"/>
<evidence type="ECO:0000313" key="3">
    <source>
        <dbReference type="Proteomes" id="UP000325313"/>
    </source>
</evidence>
<evidence type="ECO:0000313" key="2">
    <source>
        <dbReference type="EMBL" id="KAA1107863.1"/>
    </source>
</evidence>
<feature type="region of interest" description="Disordered" evidence="1">
    <location>
        <begin position="98"/>
        <end position="123"/>
    </location>
</feature>
<feature type="compositionally biased region" description="Polar residues" evidence="1">
    <location>
        <begin position="147"/>
        <end position="159"/>
    </location>
</feature>
<comment type="caution">
    <text evidence="2">The sequence shown here is derived from an EMBL/GenBank/DDBJ whole genome shotgun (WGS) entry which is preliminary data.</text>
</comment>
<feature type="region of interest" description="Disordered" evidence="1">
    <location>
        <begin position="244"/>
        <end position="293"/>
    </location>
</feature>
<dbReference type="AlphaFoldDB" id="A0A5B0Q448"/>
<dbReference type="Proteomes" id="UP000325313">
    <property type="component" value="Unassembled WGS sequence"/>
</dbReference>
<dbReference type="EMBL" id="VDEP01000307">
    <property type="protein sequence ID" value="KAA1107863.1"/>
    <property type="molecule type" value="Genomic_DNA"/>
</dbReference>
<feature type="compositionally biased region" description="Low complexity" evidence="1">
    <location>
        <begin position="60"/>
        <end position="84"/>
    </location>
</feature>
<reference evidence="2 3" key="1">
    <citation type="submission" date="2019-05" db="EMBL/GenBank/DDBJ databases">
        <title>Emergence of the Ug99 lineage of the wheat stem rust pathogen through somatic hybridization.</title>
        <authorList>
            <person name="Li F."/>
            <person name="Upadhyaya N.M."/>
            <person name="Sperschneider J."/>
            <person name="Matny O."/>
            <person name="Nguyen-Phuc H."/>
            <person name="Mago R."/>
            <person name="Raley C."/>
            <person name="Miller M.E."/>
            <person name="Silverstein K.A.T."/>
            <person name="Henningsen E."/>
            <person name="Hirsch C.D."/>
            <person name="Visser B."/>
            <person name="Pretorius Z.A."/>
            <person name="Steffenson B.J."/>
            <person name="Schwessinger B."/>
            <person name="Dodds P.N."/>
            <person name="Figueroa M."/>
        </authorList>
    </citation>
    <scope>NUCLEOTIDE SEQUENCE [LARGE SCALE GENOMIC DNA]</scope>
    <source>
        <strain evidence="2 3">Ug99</strain>
    </source>
</reference>
<feature type="compositionally biased region" description="Basic and acidic residues" evidence="1">
    <location>
        <begin position="251"/>
        <end position="261"/>
    </location>
</feature>